<dbReference type="EMBL" id="CACVKT020004897">
    <property type="protein sequence ID" value="CAC5392070.1"/>
    <property type="molecule type" value="Genomic_DNA"/>
</dbReference>
<protein>
    <recommendedName>
        <fullName evidence="3">Core-binding (CB) domain-containing protein</fullName>
    </recommendedName>
</protein>
<keyword evidence="2" id="KW-1185">Reference proteome</keyword>
<dbReference type="InterPro" id="IPR013762">
    <property type="entry name" value="Integrase-like_cat_sf"/>
</dbReference>
<dbReference type="GO" id="GO:0015074">
    <property type="term" value="P:DNA integration"/>
    <property type="evidence" value="ECO:0007669"/>
    <property type="project" value="InterPro"/>
</dbReference>
<name>A0A6J8CAK0_MYTCO</name>
<sequence>MEFTPERVAYQLLRNESSLFDNQTFSESVKEQIGSDQERQHKCCSVYKSPGRDKIDQSLSVNVGIMADGHSEQHGFEGSPYHWQEQCSSRSVESHQNTSNRVDFKQDNCWSNFSSVGCSSDGPFCFMGEQANRSILNFKAGGFWESARNLLNASWRKGTQQDYIAKFEKYSSWCTGKQIDPYSAILSQIAFLFESGLQYRTISGYRSMLSPIDNYLVGQHPYISSDLQSLRIDKASMKVQEKGITFIRHGLSKQDRQSHFGEKIHVPHFPERELLDPKRSIIIYLNKTKNIRQKLEASDKVKLFLAMKEPHKPVTSVTISSWIVQTIRSAYSNDNLKVKGHSTRAIAPSWALYKGAWTKSILDAADWSSESTFVRFYLRDLDSCKVLQ</sequence>
<dbReference type="Proteomes" id="UP000507470">
    <property type="component" value="Unassembled WGS sequence"/>
</dbReference>
<dbReference type="GO" id="GO:0003677">
    <property type="term" value="F:DNA binding"/>
    <property type="evidence" value="ECO:0007669"/>
    <property type="project" value="InterPro"/>
</dbReference>
<dbReference type="AlphaFoldDB" id="A0A6J8CAK0"/>
<evidence type="ECO:0008006" key="3">
    <source>
        <dbReference type="Google" id="ProtNLM"/>
    </source>
</evidence>
<dbReference type="OrthoDB" id="6090063at2759"/>
<dbReference type="PANTHER" id="PTHR35617:SF3">
    <property type="entry name" value="CORE-BINDING (CB) DOMAIN-CONTAINING PROTEIN"/>
    <property type="match status" value="1"/>
</dbReference>
<organism evidence="1 2">
    <name type="scientific">Mytilus coruscus</name>
    <name type="common">Sea mussel</name>
    <dbReference type="NCBI Taxonomy" id="42192"/>
    <lineage>
        <taxon>Eukaryota</taxon>
        <taxon>Metazoa</taxon>
        <taxon>Spiralia</taxon>
        <taxon>Lophotrochozoa</taxon>
        <taxon>Mollusca</taxon>
        <taxon>Bivalvia</taxon>
        <taxon>Autobranchia</taxon>
        <taxon>Pteriomorphia</taxon>
        <taxon>Mytilida</taxon>
        <taxon>Mytiloidea</taxon>
        <taxon>Mytilidae</taxon>
        <taxon>Mytilinae</taxon>
        <taxon>Mytilus</taxon>
    </lineage>
</organism>
<dbReference type="Gene3D" id="1.10.443.10">
    <property type="entry name" value="Intergrase catalytic core"/>
    <property type="match status" value="1"/>
</dbReference>
<proteinExistence type="predicted"/>
<accession>A0A6J8CAK0</accession>
<evidence type="ECO:0000313" key="1">
    <source>
        <dbReference type="EMBL" id="CAC5392070.1"/>
    </source>
</evidence>
<dbReference type="GO" id="GO:0006310">
    <property type="term" value="P:DNA recombination"/>
    <property type="evidence" value="ECO:0007669"/>
    <property type="project" value="InterPro"/>
</dbReference>
<evidence type="ECO:0000313" key="2">
    <source>
        <dbReference type="Proteomes" id="UP000507470"/>
    </source>
</evidence>
<dbReference type="PANTHER" id="PTHR35617">
    <property type="entry name" value="PHAGE_INTEGRASE DOMAIN-CONTAINING PROTEIN"/>
    <property type="match status" value="1"/>
</dbReference>
<gene>
    <name evidence="1" type="ORF">MCOR_27036</name>
</gene>
<reference evidence="1 2" key="1">
    <citation type="submission" date="2020-06" db="EMBL/GenBank/DDBJ databases">
        <authorList>
            <person name="Li R."/>
            <person name="Bekaert M."/>
        </authorList>
    </citation>
    <scope>NUCLEOTIDE SEQUENCE [LARGE SCALE GENOMIC DNA]</scope>
    <source>
        <strain evidence="2">wild</strain>
    </source>
</reference>